<feature type="transmembrane region" description="Helical" evidence="1">
    <location>
        <begin position="428"/>
        <end position="455"/>
    </location>
</feature>
<feature type="transmembrane region" description="Helical" evidence="1">
    <location>
        <begin position="541"/>
        <end position="564"/>
    </location>
</feature>
<keyword evidence="1" id="KW-0812">Transmembrane</keyword>
<feature type="transmembrane region" description="Helical" evidence="1">
    <location>
        <begin position="61"/>
        <end position="83"/>
    </location>
</feature>
<feature type="transmembrane region" description="Helical" evidence="1">
    <location>
        <begin position="149"/>
        <end position="172"/>
    </location>
</feature>
<dbReference type="OrthoDB" id="100605at2"/>
<feature type="transmembrane region" description="Helical" evidence="1">
    <location>
        <begin position="21"/>
        <end position="41"/>
    </location>
</feature>
<organism evidence="2 3">
    <name type="scientific">Pseudoxanthomonas composti</name>
    <dbReference type="NCBI Taxonomy" id="2137479"/>
    <lineage>
        <taxon>Bacteria</taxon>
        <taxon>Pseudomonadati</taxon>
        <taxon>Pseudomonadota</taxon>
        <taxon>Gammaproteobacteria</taxon>
        <taxon>Lysobacterales</taxon>
        <taxon>Lysobacteraceae</taxon>
        <taxon>Pseudoxanthomonas</taxon>
    </lineage>
</organism>
<gene>
    <name evidence="2" type="ORF">EPA99_06510</name>
</gene>
<feature type="transmembrane region" description="Helical" evidence="1">
    <location>
        <begin position="467"/>
        <end position="486"/>
    </location>
</feature>
<dbReference type="SUPFAM" id="SSF55486">
    <property type="entry name" value="Metalloproteases ('zincins'), catalytic domain"/>
    <property type="match status" value="1"/>
</dbReference>
<dbReference type="AlphaFoldDB" id="A0A4Q1JYI7"/>
<dbReference type="Gene3D" id="1.10.390.10">
    <property type="entry name" value="Neutral Protease Domain 2"/>
    <property type="match status" value="1"/>
</dbReference>
<feature type="transmembrane region" description="Helical" evidence="1">
    <location>
        <begin position="256"/>
        <end position="277"/>
    </location>
</feature>
<dbReference type="InterPro" id="IPR027268">
    <property type="entry name" value="Peptidase_M4/M1_CTD_sf"/>
</dbReference>
<feature type="transmembrane region" description="Helical" evidence="1">
    <location>
        <begin position="383"/>
        <end position="402"/>
    </location>
</feature>
<reference evidence="2 3" key="1">
    <citation type="submission" date="2019-01" db="EMBL/GenBank/DDBJ databases">
        <title>Pseudoxanthomonas composti sp. nov., isolated from compost.</title>
        <authorList>
            <person name="Yang G."/>
        </authorList>
    </citation>
    <scope>NUCLEOTIDE SEQUENCE [LARGE SCALE GENOMIC DNA]</scope>
    <source>
        <strain evidence="2 3">GSS15</strain>
    </source>
</reference>
<keyword evidence="1" id="KW-1133">Transmembrane helix</keyword>
<evidence type="ECO:0000256" key="1">
    <source>
        <dbReference type="SAM" id="Phobius"/>
    </source>
</evidence>
<feature type="transmembrane region" description="Helical" evidence="1">
    <location>
        <begin position="344"/>
        <end position="363"/>
    </location>
</feature>
<comment type="caution">
    <text evidence="2">The sequence shown here is derived from an EMBL/GenBank/DDBJ whole genome shotgun (WGS) entry which is preliminary data.</text>
</comment>
<dbReference type="EMBL" id="SAWZ01000002">
    <property type="protein sequence ID" value="RXR07548.1"/>
    <property type="molecule type" value="Genomic_DNA"/>
</dbReference>
<evidence type="ECO:0000313" key="3">
    <source>
        <dbReference type="Proteomes" id="UP000289784"/>
    </source>
</evidence>
<name>A0A4Q1JYI7_9GAMM</name>
<feature type="transmembrane region" description="Helical" evidence="1">
    <location>
        <begin position="493"/>
        <end position="512"/>
    </location>
</feature>
<dbReference type="RefSeq" id="WP_129470359.1">
    <property type="nucleotide sequence ID" value="NZ_SAWZ01000002.1"/>
</dbReference>
<feature type="transmembrane region" description="Helical" evidence="1">
    <location>
        <begin position="104"/>
        <end position="129"/>
    </location>
</feature>
<feature type="transmembrane region" description="Helical" evidence="1">
    <location>
        <begin position="179"/>
        <end position="201"/>
    </location>
</feature>
<keyword evidence="1" id="KW-0472">Membrane</keyword>
<proteinExistence type="predicted"/>
<accession>A0A4Q1JYI7</accession>
<dbReference type="Proteomes" id="UP000289784">
    <property type="component" value="Unassembled WGS sequence"/>
</dbReference>
<protein>
    <recommendedName>
        <fullName evidence="4">Peptidase M1 membrane alanine aminopeptidase domain-containing protein</fullName>
    </recommendedName>
</protein>
<evidence type="ECO:0008006" key="4">
    <source>
        <dbReference type="Google" id="ProtNLM"/>
    </source>
</evidence>
<keyword evidence="3" id="KW-1185">Reference proteome</keyword>
<sequence>MHQFLEFLRFELKLRFKSPSTYVYCFMWTAFAFLCVASENFGPVSNQSGKVMLNGPWAMTFNMLGACMFGMIVMAAIFGTSILRDFQRDTFQLLFTKPVSRLAYLGGRWSGSMLVTLFAFSGLMLGAWLGTHAPWADQARIGPNHLLWYVQPFLSIVVVQVFFIGALFFAVAALTRSLFVVYVQGVALFVLYLIGITAFSATRSTEHFWSGILDPIGMQLVRVVSGYWSVVERNSWLLPLDTTSGYTPGVFLYNRLLWIGFGAIVLTLLAVLFPMSVEALGARSQGRRAAKLRTLEQAQGAPVRTQIATRLPQVHPRYDLATRWRQFLALAGLRTRAILKAVPFWALCGVLFAFIVNNGYYAGRMSGTDVWPVTYLMLESVEGNAYLFLIIVTALYAGELVWRERDVRFDGIFDALPLRPLPDAASKLVALSAAQLVMLLLSMLGGILMQTVLGYHHYELPLYLKELFVLVLPQLVGFSMLALFVQTVVPNKFLGHAIVIGVWVIVPILYNFGVENTLYLPGATTGYTYSDMNGYGHYVPALFWSILYWLAIFAALGVLSMALARRGAETGLRRRIGAALRRPAGWLPATLACLCVAAGAGGWFYYNTHVLNEFLSTEDRRAIQADYERQFKRYQHQPLPKVTAVDTRVEIHPERRAFEATGTYTLQNRGSVPVTELHFTDVNQSARALSFDRPTRLVSRAARGLYVIYALKTPLQPGQTMHLQFKVGHDSPGFTDGKVLDFSGGDAGGKFAYNGTFFDLEYFPVLGYQTGYELDDPRRRREQGLGALQEMAKRGDAVQSKVNLFSPNADWISFHAVVGTSGDQTALAPGYLQKRWQQDGRNYFEYSMGQQPMQHFFAFVSGRYALHREVYAGKEGPINLEVYYDPAHAWNVRTMLASSRAGLAYNEANFSPFQFRQYRILEYPRYRSFAQSFPNTVPFSEALGFIQRRRKDDDVDQAYFITTHELGHQWWGHQLIGGNVEGSNMMSETLAEYSALMALKHRYGPDYMRKVLRSELDNYLRGRTGELRRERPLVLVQNEPYVWYYKGGLLMYTLADYMGEDKVNAALRELLLHRRYANADPAEGRDGSYPDTREFVAALRAQAPAELHAFIEDSFERIVLYDNRARSASARKLADGRYQVTLQVQAGKSQDDGNGNETPAPMDDLVEVGVFEGEAGKEKPLAVQRVRLKAGQRDFSFTVNRLPTRAGVDPYNKLVDRIAEDNLVDVSLK</sequence>
<evidence type="ECO:0000313" key="2">
    <source>
        <dbReference type="EMBL" id="RXR07548.1"/>
    </source>
</evidence>
<feature type="transmembrane region" description="Helical" evidence="1">
    <location>
        <begin position="585"/>
        <end position="606"/>
    </location>
</feature>